<dbReference type="HOGENOM" id="CLU_2057392_0_0_4"/>
<dbReference type="AlphaFoldDB" id="A0A060NIS1"/>
<dbReference type="STRING" id="1458425.SRAA_0976"/>
<accession>A0A060NIS1</accession>
<reference evidence="1 2" key="1">
    <citation type="journal article" date="2014" name="Nat. Commun.">
        <title>Physiological and genomic features of highly alkaliphilic hydrogen-utilizing Betaproteobacteria from a continental serpentinizing site.</title>
        <authorList>
            <person name="Suzuki S."/>
            <person name="Kuenen J.G."/>
            <person name="Schipper K."/>
            <person name="van der Velde S."/>
            <person name="Ishii S."/>
            <person name="Wu A."/>
            <person name="Sorokin D.Y."/>
            <person name="Tenney A."/>
            <person name="Meng X.Y."/>
            <person name="Morrill P.L."/>
            <person name="Kamagata Y."/>
            <person name="Muyzer G."/>
            <person name="Nealson K.H."/>
        </authorList>
    </citation>
    <scope>NUCLEOTIDE SEQUENCE [LARGE SCALE GENOMIC DNA]</scope>
    <source>
        <strain evidence="1 2">A1</strain>
    </source>
</reference>
<protein>
    <submittedName>
        <fullName evidence="1">Anaerobic dehydrogenase, typically selenocysteine-containing</fullName>
    </submittedName>
</protein>
<dbReference type="Proteomes" id="UP000067461">
    <property type="component" value="Chromosome"/>
</dbReference>
<dbReference type="OrthoDB" id="8905004at2"/>
<name>A0A060NIS1_9BURK</name>
<keyword evidence="2" id="KW-1185">Reference proteome</keyword>
<proteinExistence type="predicted"/>
<sequence length="119" mass="13367">MLSTPSHHPKQVLLRLPDELAARLAQAVAPRQRNQFLVDLVRQALDREEAQLLAACEYMNRIEATHPVLAREGEEWVRSGLTPAVELADPDFDRASFEREFGAAQAELDTPAVQPEGRR</sequence>
<gene>
    <name evidence="1" type="ORF">SRAA_0976</name>
</gene>
<dbReference type="RefSeq" id="WP_045531264.1">
    <property type="nucleotide sequence ID" value="NZ_AP014568.1"/>
</dbReference>
<dbReference type="KEGG" id="cbaa:SRAA_0976"/>
<dbReference type="EMBL" id="AP014568">
    <property type="protein sequence ID" value="BAO80830.1"/>
    <property type="molecule type" value="Genomic_DNA"/>
</dbReference>
<evidence type="ECO:0000313" key="1">
    <source>
        <dbReference type="EMBL" id="BAO80830.1"/>
    </source>
</evidence>
<organism evidence="1 2">
    <name type="scientific">Serpentinimonas raichei</name>
    <dbReference type="NCBI Taxonomy" id="1458425"/>
    <lineage>
        <taxon>Bacteria</taxon>
        <taxon>Pseudomonadati</taxon>
        <taxon>Pseudomonadota</taxon>
        <taxon>Betaproteobacteria</taxon>
        <taxon>Burkholderiales</taxon>
        <taxon>Comamonadaceae</taxon>
        <taxon>Serpentinimonas</taxon>
    </lineage>
</organism>
<evidence type="ECO:0000313" key="2">
    <source>
        <dbReference type="Proteomes" id="UP000067461"/>
    </source>
</evidence>